<dbReference type="InterPro" id="IPR011604">
    <property type="entry name" value="PDDEXK-like_dom_sf"/>
</dbReference>
<feature type="domain" description="YqaJ viral recombinase" evidence="1">
    <location>
        <begin position="29"/>
        <end position="162"/>
    </location>
</feature>
<accession>A0ABU5RPV1</accession>
<dbReference type="SUPFAM" id="SSF52980">
    <property type="entry name" value="Restriction endonuclease-like"/>
    <property type="match status" value="1"/>
</dbReference>
<dbReference type="Proteomes" id="UP001304298">
    <property type="component" value="Unassembled WGS sequence"/>
</dbReference>
<dbReference type="PANTHER" id="PTHR46609">
    <property type="entry name" value="EXONUCLEASE, PHAGE-TYPE/RECB, C-TERMINAL DOMAIN-CONTAINING PROTEIN"/>
    <property type="match status" value="1"/>
</dbReference>
<gene>
    <name evidence="2" type="ORF">VA596_50080</name>
</gene>
<dbReference type="InterPro" id="IPR017482">
    <property type="entry name" value="Lambda-type_endonuclease"/>
</dbReference>
<comment type="caution">
    <text evidence="2">The sequence shown here is derived from an EMBL/GenBank/DDBJ whole genome shotgun (WGS) entry which is preliminary data.</text>
</comment>
<dbReference type="InterPro" id="IPR011335">
    <property type="entry name" value="Restrct_endonuc-II-like"/>
</dbReference>
<reference evidence="2 3" key="1">
    <citation type="submission" date="2023-12" db="EMBL/GenBank/DDBJ databases">
        <title>Amycolatopsis sp. V23-08.</title>
        <authorList>
            <person name="Somphong A."/>
        </authorList>
    </citation>
    <scope>NUCLEOTIDE SEQUENCE [LARGE SCALE GENOMIC DNA]</scope>
    <source>
        <strain evidence="2 3">V23-08</strain>
    </source>
</reference>
<evidence type="ECO:0000313" key="2">
    <source>
        <dbReference type="EMBL" id="MEA5367761.1"/>
    </source>
</evidence>
<evidence type="ECO:0000313" key="3">
    <source>
        <dbReference type="Proteomes" id="UP001304298"/>
    </source>
</evidence>
<dbReference type="NCBIfam" id="TIGR03033">
    <property type="entry name" value="phage_rel_nuc"/>
    <property type="match status" value="1"/>
</dbReference>
<dbReference type="InterPro" id="IPR019080">
    <property type="entry name" value="YqaJ_viral_recombinase"/>
</dbReference>
<name>A0ABU5RPV1_9PSEU</name>
<dbReference type="Gene3D" id="1.20.5.190">
    <property type="match status" value="1"/>
</dbReference>
<proteinExistence type="predicted"/>
<dbReference type="InterPro" id="IPR051703">
    <property type="entry name" value="NF-kappa-B_Signaling_Reg"/>
</dbReference>
<dbReference type="Pfam" id="PF09588">
    <property type="entry name" value="YqaJ"/>
    <property type="match status" value="1"/>
</dbReference>
<sequence>MTATAEHSAEPWATPAARLLLPADAPREQWLAARRLGLGGSDASTVAGINPRNSRYALWLDKTARAREKEQTDAMEWGLRLEPAIAQWFTDVSGIPVRRAGLMQSIAHPFQQVSLDGMTADGGIAEWKTTSWRTEDAEIWLDGDVPDHAEIQTQHGMAVTGRSHAHVAVLIDGRTPLRKVVERDDELIAVLTDLERDFWHAYVLADVEPPVDGSEATTKALKQRYATASTEVVSAGRDVAELREQLIAAKDDVKAAKARVDEIGNVLRAKCGAATDLAVMGEILVTLHQNGTFSESRFAVDHPDLVDEFTTAAPTFDLPRLKAERPDLYQQYRARVLRTPKPKPAKGA</sequence>
<keyword evidence="3" id="KW-1185">Reference proteome</keyword>
<evidence type="ECO:0000259" key="1">
    <source>
        <dbReference type="Pfam" id="PF09588"/>
    </source>
</evidence>
<dbReference type="Gene3D" id="3.90.320.10">
    <property type="match status" value="1"/>
</dbReference>
<protein>
    <submittedName>
        <fullName evidence="2">YqaJ viral recombinase family protein</fullName>
    </submittedName>
</protein>
<dbReference type="RefSeq" id="WP_323337894.1">
    <property type="nucleotide sequence ID" value="NZ_JAYFSI010000027.1"/>
</dbReference>
<organism evidence="2 3">
    <name type="scientific">Amycolatopsis heterodermiae</name>
    <dbReference type="NCBI Taxonomy" id="3110235"/>
    <lineage>
        <taxon>Bacteria</taxon>
        <taxon>Bacillati</taxon>
        <taxon>Actinomycetota</taxon>
        <taxon>Actinomycetes</taxon>
        <taxon>Pseudonocardiales</taxon>
        <taxon>Pseudonocardiaceae</taxon>
        <taxon>Amycolatopsis</taxon>
    </lineage>
</organism>
<dbReference type="EMBL" id="JAYFSI010000027">
    <property type="protein sequence ID" value="MEA5367761.1"/>
    <property type="molecule type" value="Genomic_DNA"/>
</dbReference>
<dbReference type="PANTHER" id="PTHR46609:SF6">
    <property type="entry name" value="EXONUCLEASE, PHAGE-TYPE_RECB, C-TERMINAL DOMAIN-CONTAINING PROTEIN-RELATED"/>
    <property type="match status" value="1"/>
</dbReference>